<comment type="caution">
    <text evidence="3">The sequence shown here is derived from an EMBL/GenBank/DDBJ whole genome shotgun (WGS) entry which is preliminary data.</text>
</comment>
<proteinExistence type="predicted"/>
<feature type="chain" id="PRO_5047102127" evidence="1">
    <location>
        <begin position="26"/>
        <end position="819"/>
    </location>
</feature>
<dbReference type="InterPro" id="IPR011050">
    <property type="entry name" value="Pectin_lyase_fold/virulence"/>
</dbReference>
<keyword evidence="1" id="KW-0732">Signal</keyword>
<evidence type="ECO:0000256" key="1">
    <source>
        <dbReference type="SAM" id="SignalP"/>
    </source>
</evidence>
<feature type="domain" description="Filamentous haemagglutinin FhaB/tRNA nuclease CdiA-like TPS" evidence="2">
    <location>
        <begin position="28"/>
        <end position="144"/>
    </location>
</feature>
<dbReference type="EMBL" id="JAYGHG010000002">
    <property type="protein sequence ID" value="MEA5580042.1"/>
    <property type="molecule type" value="Genomic_DNA"/>
</dbReference>
<name>A0ABU5U938_9CYAN</name>
<feature type="signal peptide" evidence="1">
    <location>
        <begin position="1"/>
        <end position="25"/>
    </location>
</feature>
<keyword evidence="4" id="KW-1185">Reference proteome</keyword>
<accession>A0ABU5U938</accession>
<organism evidence="3 4">
    <name type="scientific">Nodularia harveyana UHCC-0300</name>
    <dbReference type="NCBI Taxonomy" id="2974287"/>
    <lineage>
        <taxon>Bacteria</taxon>
        <taxon>Bacillati</taxon>
        <taxon>Cyanobacteriota</taxon>
        <taxon>Cyanophyceae</taxon>
        <taxon>Nostocales</taxon>
        <taxon>Nodulariaceae</taxon>
        <taxon>Nodularia</taxon>
    </lineage>
</organism>
<evidence type="ECO:0000313" key="3">
    <source>
        <dbReference type="EMBL" id="MEA5580042.1"/>
    </source>
</evidence>
<dbReference type="SMART" id="SM00912">
    <property type="entry name" value="Haemagg_act"/>
    <property type="match status" value="1"/>
</dbReference>
<dbReference type="Proteomes" id="UP001302120">
    <property type="component" value="Unassembled WGS sequence"/>
</dbReference>
<evidence type="ECO:0000259" key="2">
    <source>
        <dbReference type="SMART" id="SM00912"/>
    </source>
</evidence>
<dbReference type="Pfam" id="PF05860">
    <property type="entry name" value="TPS"/>
    <property type="match status" value="1"/>
</dbReference>
<gene>
    <name evidence="3" type="ORF">VB620_01655</name>
</gene>
<reference evidence="3 4" key="1">
    <citation type="submission" date="2023-12" db="EMBL/GenBank/DDBJ databases">
        <title>Baltic Sea Cyanobacteria.</title>
        <authorList>
            <person name="Delbaje E."/>
            <person name="Fewer D.P."/>
            <person name="Shishido T.K."/>
        </authorList>
    </citation>
    <scope>NUCLEOTIDE SEQUENCE [LARGE SCALE GENOMIC DNA]</scope>
    <source>
        <strain evidence="3 4">UHCC-0300</strain>
    </source>
</reference>
<dbReference type="NCBIfam" id="TIGR01901">
    <property type="entry name" value="adhes_NPXG"/>
    <property type="match status" value="1"/>
</dbReference>
<dbReference type="Gene3D" id="2.160.20.10">
    <property type="entry name" value="Single-stranded right-handed beta-helix, Pectin lyase-like"/>
    <property type="match status" value="2"/>
</dbReference>
<dbReference type="InterPro" id="IPR008638">
    <property type="entry name" value="FhaB/CdiA-like_TPS"/>
</dbReference>
<sequence>MNLTSVCLGLISGIFAGGIIFPANAQVTSDGTTHTTVNQSGNNFHIINGIKKGNNLFHSFNDFSIPTGGSATFDLINTPNIKTIFSRVTGGNVSNIDGLIQTLNGNHPASLFLINPNGIIFGQNARLDIGGSFVGTTANSIKFADGIEFSAINPSASALLTMSVPIGLQLGQSPADIQVNQNGHTLSQPVPRIFPFPTTRDRNNLGLTVNPGYTMALIGGNIFLNGGILTAESGRIELGSVSQGNIGINPDTQGFAFDYGQTNHFGNIQLSQRALLDVSGAPSGSIQLQGDNIFLRDGSTIFAQNQGVTAGGILQISAQDMIEISGFSTTIPSTSLIQSETLGLGKGNDVIVSAKHLSIQTGGQILNFSYSSAPTGKTTINTSESLILSGFAPPFPTQASAIVSQNFSSGFINPISIFTGQLEILEGGTLSSVVLGSGKGGDVNVIAKSIGITGINPLAQLPSTLATTTFTSGNGGHLRIDAGTILVRDAGLTANTLAAGNAGNMVLHASESITITGEDSRIASSAVRLSPLFQALFGLPELPTGNSGSAEITTPRLSISDEGVIGVRNEGPGDAGNLLLRANRINLETGGMISAATNSGEGGNIAIASDIILMRSGSSVTATAGGIGNGGNLSIDAPIIVGLENSDIIANAVNGNGGNINITTQGIFGLEYRSQLTPKNDITASSQFGVSGTVDINNIGVDPNSGLIELPTNLVDSSQQIAAGCAETSGSSFVATGRGGIPQNPNQQVWSDRTWSDVRDISAFQHKNSPVTAKISETPAPLVQATSWRRNAQGKIELVADKSIAPTPQLLTCAAVTKS</sequence>
<dbReference type="SUPFAM" id="SSF51126">
    <property type="entry name" value="Pectin lyase-like"/>
    <property type="match status" value="2"/>
</dbReference>
<dbReference type="RefSeq" id="WP_323194392.1">
    <property type="nucleotide sequence ID" value="NZ_JAYGHG010000002.1"/>
</dbReference>
<protein>
    <submittedName>
        <fullName evidence="3">S-layer family protein</fullName>
    </submittedName>
</protein>
<dbReference type="InterPro" id="IPR012334">
    <property type="entry name" value="Pectin_lyas_fold"/>
</dbReference>
<evidence type="ECO:0000313" key="4">
    <source>
        <dbReference type="Proteomes" id="UP001302120"/>
    </source>
</evidence>